<dbReference type="KEGG" id="gms:SOIL9_36480"/>
<keyword evidence="3" id="KW-1185">Reference proteome</keyword>
<dbReference type="EMBL" id="LR593886">
    <property type="protein sequence ID" value="VTR94066.1"/>
    <property type="molecule type" value="Genomic_DNA"/>
</dbReference>
<evidence type="ECO:0000313" key="2">
    <source>
        <dbReference type="EMBL" id="VTR94066.1"/>
    </source>
</evidence>
<sequence>MTPLGKVKQAEFGFVGVRKRLNWPSVLMGYLRAGLGFGLFMFGTSAAVLGYEAGNGLGTSPKSAAVAARVAVSCGRGFWFSRWLTRADLASGNDLREDLGLLRSDGFAAPTDLRRSEPIVPSFRTPTCARSR</sequence>
<feature type="transmembrane region" description="Helical" evidence="1">
    <location>
        <begin position="30"/>
        <end position="51"/>
    </location>
</feature>
<keyword evidence="1" id="KW-0472">Membrane</keyword>
<accession>A0A6P2D0E5</accession>
<dbReference type="AlphaFoldDB" id="A0A6P2D0E5"/>
<name>A0A6P2D0E5_9BACT</name>
<keyword evidence="1" id="KW-0812">Transmembrane</keyword>
<protein>
    <submittedName>
        <fullName evidence="2">Uncharacterized protein</fullName>
    </submittedName>
</protein>
<organism evidence="2 3">
    <name type="scientific">Gemmata massiliana</name>
    <dbReference type="NCBI Taxonomy" id="1210884"/>
    <lineage>
        <taxon>Bacteria</taxon>
        <taxon>Pseudomonadati</taxon>
        <taxon>Planctomycetota</taxon>
        <taxon>Planctomycetia</taxon>
        <taxon>Gemmatales</taxon>
        <taxon>Gemmataceae</taxon>
        <taxon>Gemmata</taxon>
    </lineage>
</organism>
<evidence type="ECO:0000313" key="3">
    <source>
        <dbReference type="Proteomes" id="UP000464178"/>
    </source>
</evidence>
<keyword evidence="1" id="KW-1133">Transmembrane helix</keyword>
<dbReference type="Proteomes" id="UP000464178">
    <property type="component" value="Chromosome"/>
</dbReference>
<reference evidence="2 3" key="1">
    <citation type="submission" date="2019-05" db="EMBL/GenBank/DDBJ databases">
        <authorList>
            <consortium name="Science for Life Laboratories"/>
        </authorList>
    </citation>
    <scope>NUCLEOTIDE SEQUENCE [LARGE SCALE GENOMIC DNA]</scope>
    <source>
        <strain evidence="2">Soil9</strain>
    </source>
</reference>
<proteinExistence type="predicted"/>
<gene>
    <name evidence="2" type="ORF">SOIL9_36480</name>
</gene>
<evidence type="ECO:0000256" key="1">
    <source>
        <dbReference type="SAM" id="Phobius"/>
    </source>
</evidence>